<evidence type="ECO:0000313" key="9">
    <source>
        <dbReference type="EMBL" id="EEP45233.1"/>
    </source>
</evidence>
<dbReference type="HOGENOM" id="CLU_027272_2_3_11"/>
<reference evidence="9 10" key="1">
    <citation type="submission" date="2009-04" db="EMBL/GenBank/DDBJ databases">
        <authorList>
            <person name="Weinstock G."/>
            <person name="Sodergren E."/>
            <person name="Clifton S."/>
            <person name="Fulton L."/>
            <person name="Fulton B."/>
            <person name="Courtney L."/>
            <person name="Fronick C."/>
            <person name="Harrison M."/>
            <person name="Strong C."/>
            <person name="Farmer C."/>
            <person name="Delahaunty K."/>
            <person name="Markovic C."/>
            <person name="Hall O."/>
            <person name="Minx P."/>
            <person name="Tomlinson C."/>
            <person name="Mitreva M."/>
            <person name="Nelson J."/>
            <person name="Hou S."/>
            <person name="Wollam A."/>
            <person name="Pepin K.H."/>
            <person name="Johnson M."/>
            <person name="Bhonagiri V."/>
            <person name="Nash W.E."/>
            <person name="Warren W."/>
            <person name="Chinwalla A."/>
            <person name="Mardis E.R."/>
            <person name="Wilson R.K."/>
        </authorList>
    </citation>
    <scope>NUCLEOTIDE SEQUENCE [LARGE SCALE GENOMIC DNA]</scope>
    <source>
        <strain evidence="9 10">DSM 13280</strain>
    </source>
</reference>
<dbReference type="FunFam" id="1.10.275.10:FF:000002">
    <property type="entry name" value="Argininosuccinate lyase"/>
    <property type="match status" value="1"/>
</dbReference>
<dbReference type="PANTHER" id="PTHR43814">
    <property type="entry name" value="ARGININOSUCCINATE LYASE"/>
    <property type="match status" value="1"/>
</dbReference>
<accession>C4F7L0</accession>
<evidence type="ECO:0000313" key="10">
    <source>
        <dbReference type="Proteomes" id="UP000003295"/>
    </source>
</evidence>
<protein>
    <recommendedName>
        <fullName evidence="2 6">Argininosuccinate lyase</fullName>
        <shortName evidence="6">ASAL</shortName>
        <ecNumber evidence="2 6">4.3.2.1</ecNumber>
    </recommendedName>
    <alternativeName>
        <fullName evidence="6">Arginosuccinase</fullName>
    </alternativeName>
</protein>
<dbReference type="HAMAP" id="MF_00006">
    <property type="entry name" value="Arg_succ_lyase"/>
    <property type="match status" value="1"/>
</dbReference>
<dbReference type="GO" id="GO:0004056">
    <property type="term" value="F:argininosuccinate lyase activity"/>
    <property type="evidence" value="ECO:0007669"/>
    <property type="project" value="UniProtKB-UniRule"/>
</dbReference>
<evidence type="ECO:0000256" key="3">
    <source>
        <dbReference type="ARBA" id="ARBA00022571"/>
    </source>
</evidence>
<comment type="catalytic activity">
    <reaction evidence="6">
        <text>2-(N(omega)-L-arginino)succinate = fumarate + L-arginine</text>
        <dbReference type="Rhea" id="RHEA:24020"/>
        <dbReference type="ChEBI" id="CHEBI:29806"/>
        <dbReference type="ChEBI" id="CHEBI:32682"/>
        <dbReference type="ChEBI" id="CHEBI:57472"/>
        <dbReference type="EC" id="4.3.2.1"/>
    </reaction>
</comment>
<dbReference type="Pfam" id="PF00206">
    <property type="entry name" value="Lyase_1"/>
    <property type="match status" value="1"/>
</dbReference>
<dbReference type="AlphaFoldDB" id="C4F7L0"/>
<name>C4F7L0_9ACTN</name>
<dbReference type="STRING" id="521003.COLINT_02025"/>
<organism evidence="9 10">
    <name type="scientific">Collinsella intestinalis DSM 13280</name>
    <dbReference type="NCBI Taxonomy" id="521003"/>
    <lineage>
        <taxon>Bacteria</taxon>
        <taxon>Bacillati</taxon>
        <taxon>Actinomycetota</taxon>
        <taxon>Coriobacteriia</taxon>
        <taxon>Coriobacteriales</taxon>
        <taxon>Coriobacteriaceae</taxon>
        <taxon>Collinsella</taxon>
    </lineage>
</organism>
<dbReference type="EC" id="4.3.2.1" evidence="2 6"/>
<keyword evidence="4 6" id="KW-0028">Amino-acid biosynthesis</keyword>
<dbReference type="NCBIfam" id="TIGR00838">
    <property type="entry name" value="argH"/>
    <property type="match status" value="1"/>
</dbReference>
<sequence length="504" mass="54609">MREGMDRVGDGFPRGGCGRDGLPRKGWMRMALWGGRFKEDVAVATQEFGASLPVDKHLYKQDIAGSKAHARMLAKQHIISQGDCDAIVGCLDDIEGEIDAGSFPFHIEDEDIHMAIEGELTRRIGEAGKRLHTGRSRNDQVATDTRLAAKALAHDLMQANLHMREALIGAACDNEGVVLPGMTHLQHAQPVLLSHHLLAYYWMFERDFHRLTAAFEAADASPLGAAALAGTTYPIDRVAASYEMGFARVICNSLDAVSDRDFILDLHFACSTMAMHLSRLAEEIVLWSSSEFGYITLSDAYSTGSSIMPQKKNPDFAELIRGKTGRVYGNLLQLLVTCKGLPLAYNKDLQEDKGGMLDSARTLSQSLAVMAGMISTCTFNADVMRAACEVGHLAATDVADYLAKKGMPFREAHEVVGRLVLVCEERGCRLDDLPLAVFQEASPLFGPDIVSSLDIDAIVGARSTMGGTSPSAVREQMRLVRASLVADEAHLEGISSLVPMGEGA</sequence>
<dbReference type="Gene3D" id="1.10.40.30">
    <property type="entry name" value="Fumarase/aspartase (C-terminal domain)"/>
    <property type="match status" value="1"/>
</dbReference>
<evidence type="ECO:0000256" key="2">
    <source>
        <dbReference type="ARBA" id="ARBA00012338"/>
    </source>
</evidence>
<evidence type="ECO:0000256" key="4">
    <source>
        <dbReference type="ARBA" id="ARBA00022605"/>
    </source>
</evidence>
<dbReference type="InterPro" id="IPR024083">
    <property type="entry name" value="Fumarase/histidase_N"/>
</dbReference>
<dbReference type="Pfam" id="PF14698">
    <property type="entry name" value="ASL_C2"/>
    <property type="match status" value="1"/>
</dbReference>
<dbReference type="InterPro" id="IPR009049">
    <property type="entry name" value="Argininosuccinate_lyase"/>
</dbReference>
<dbReference type="InterPro" id="IPR022761">
    <property type="entry name" value="Fumarate_lyase_N"/>
</dbReference>
<comment type="similarity">
    <text evidence="6">Belongs to the lyase 1 family. Argininosuccinate lyase subfamily.</text>
</comment>
<gene>
    <name evidence="6 9" type="primary">argH</name>
    <name evidence="9" type="ORF">COLINT_02025</name>
</gene>
<dbReference type="GO" id="GO:0005829">
    <property type="term" value="C:cytosol"/>
    <property type="evidence" value="ECO:0007669"/>
    <property type="project" value="TreeGrafter"/>
</dbReference>
<proteinExistence type="inferred from homology"/>
<dbReference type="SUPFAM" id="SSF48557">
    <property type="entry name" value="L-aspartase-like"/>
    <property type="match status" value="1"/>
</dbReference>
<dbReference type="Gene3D" id="1.10.275.10">
    <property type="entry name" value="Fumarase/aspartase (N-terminal domain)"/>
    <property type="match status" value="1"/>
</dbReference>
<dbReference type="InterPro" id="IPR020557">
    <property type="entry name" value="Fumarate_lyase_CS"/>
</dbReference>
<dbReference type="FunFam" id="1.20.200.10:FF:000015">
    <property type="entry name" value="argininosuccinate lyase isoform X2"/>
    <property type="match status" value="1"/>
</dbReference>
<evidence type="ECO:0000259" key="7">
    <source>
        <dbReference type="Pfam" id="PF00206"/>
    </source>
</evidence>
<dbReference type="FunFam" id="1.10.40.30:FF:000001">
    <property type="entry name" value="Argininosuccinate lyase"/>
    <property type="match status" value="1"/>
</dbReference>
<evidence type="ECO:0000256" key="6">
    <source>
        <dbReference type="HAMAP-Rule" id="MF_00006"/>
    </source>
</evidence>
<dbReference type="eggNOG" id="COG0165">
    <property type="taxonomic scope" value="Bacteria"/>
</dbReference>
<dbReference type="EMBL" id="ABXH02000002">
    <property type="protein sequence ID" value="EEP45233.1"/>
    <property type="molecule type" value="Genomic_DNA"/>
</dbReference>
<comment type="subcellular location">
    <subcellularLocation>
        <location evidence="6">Cytoplasm</location>
    </subcellularLocation>
</comment>
<dbReference type="InterPro" id="IPR008948">
    <property type="entry name" value="L-Aspartase-like"/>
</dbReference>
<dbReference type="PANTHER" id="PTHR43814:SF1">
    <property type="entry name" value="ARGININOSUCCINATE LYASE"/>
    <property type="match status" value="1"/>
</dbReference>
<dbReference type="PRINTS" id="PR00149">
    <property type="entry name" value="FUMRATELYASE"/>
</dbReference>
<dbReference type="GO" id="GO:0042450">
    <property type="term" value="P:L-arginine biosynthetic process via ornithine"/>
    <property type="evidence" value="ECO:0007669"/>
    <property type="project" value="UniProtKB-UniRule"/>
</dbReference>
<evidence type="ECO:0000256" key="5">
    <source>
        <dbReference type="ARBA" id="ARBA00023239"/>
    </source>
</evidence>
<comment type="pathway">
    <text evidence="1 6">Amino-acid biosynthesis; L-arginine biosynthesis; L-arginine from L-ornithine and carbamoyl phosphate: step 3/3.</text>
</comment>
<evidence type="ECO:0000259" key="8">
    <source>
        <dbReference type="Pfam" id="PF14698"/>
    </source>
</evidence>
<dbReference type="PRINTS" id="PR00145">
    <property type="entry name" value="ARGSUCLYASE"/>
</dbReference>
<dbReference type="InterPro" id="IPR000362">
    <property type="entry name" value="Fumarate_lyase_fam"/>
</dbReference>
<dbReference type="CDD" id="cd01359">
    <property type="entry name" value="Argininosuccinate_lyase"/>
    <property type="match status" value="1"/>
</dbReference>
<keyword evidence="6" id="KW-0963">Cytoplasm</keyword>
<dbReference type="Proteomes" id="UP000003295">
    <property type="component" value="Unassembled WGS sequence"/>
</dbReference>
<dbReference type="UniPathway" id="UPA00068">
    <property type="reaction ID" value="UER00114"/>
</dbReference>
<keyword evidence="3 6" id="KW-0055">Arginine biosynthesis</keyword>
<comment type="caution">
    <text evidence="9">The sequence shown here is derived from an EMBL/GenBank/DDBJ whole genome shotgun (WGS) entry which is preliminary data.</text>
</comment>
<keyword evidence="5 6" id="KW-0456">Lyase</keyword>
<evidence type="ECO:0000256" key="1">
    <source>
        <dbReference type="ARBA" id="ARBA00004941"/>
    </source>
</evidence>
<dbReference type="PROSITE" id="PS00163">
    <property type="entry name" value="FUMARATE_LYASES"/>
    <property type="match status" value="1"/>
</dbReference>
<dbReference type="InterPro" id="IPR029419">
    <property type="entry name" value="Arg_succ_lyase_C"/>
</dbReference>
<feature type="domain" description="Fumarate lyase N-terminal" evidence="7">
    <location>
        <begin position="35"/>
        <end position="329"/>
    </location>
</feature>
<feature type="domain" description="Argininosuccinate lyase C-terminal" evidence="8">
    <location>
        <begin position="393"/>
        <end position="459"/>
    </location>
</feature>
<dbReference type="Gene3D" id="1.20.200.10">
    <property type="entry name" value="Fumarase/aspartase (Central domain)"/>
    <property type="match status" value="1"/>
</dbReference>